<dbReference type="EMBL" id="JAZGQO010000018">
    <property type="protein sequence ID" value="KAK6167176.1"/>
    <property type="molecule type" value="Genomic_DNA"/>
</dbReference>
<protein>
    <submittedName>
        <fullName evidence="1">Uncharacterized protein</fullName>
    </submittedName>
</protein>
<organism evidence="1 2">
    <name type="scientific">Patella caerulea</name>
    <name type="common">Rayed Mediterranean limpet</name>
    <dbReference type="NCBI Taxonomy" id="87958"/>
    <lineage>
        <taxon>Eukaryota</taxon>
        <taxon>Metazoa</taxon>
        <taxon>Spiralia</taxon>
        <taxon>Lophotrochozoa</taxon>
        <taxon>Mollusca</taxon>
        <taxon>Gastropoda</taxon>
        <taxon>Patellogastropoda</taxon>
        <taxon>Patelloidea</taxon>
        <taxon>Patellidae</taxon>
        <taxon>Patella</taxon>
    </lineage>
</organism>
<proteinExistence type="predicted"/>
<evidence type="ECO:0000313" key="1">
    <source>
        <dbReference type="EMBL" id="KAK6167176.1"/>
    </source>
</evidence>
<name>A0AAN8G409_PATCE</name>
<comment type="caution">
    <text evidence="1">The sequence shown here is derived from an EMBL/GenBank/DDBJ whole genome shotgun (WGS) entry which is preliminary data.</text>
</comment>
<evidence type="ECO:0000313" key="2">
    <source>
        <dbReference type="Proteomes" id="UP001347796"/>
    </source>
</evidence>
<dbReference type="Proteomes" id="UP001347796">
    <property type="component" value="Unassembled WGS sequence"/>
</dbReference>
<accession>A0AAN8G409</accession>
<reference evidence="1 2" key="1">
    <citation type="submission" date="2024-01" db="EMBL/GenBank/DDBJ databases">
        <title>The genome of the rayed Mediterranean limpet Patella caerulea (Linnaeus, 1758).</title>
        <authorList>
            <person name="Anh-Thu Weber A."/>
            <person name="Halstead-Nussloch G."/>
        </authorList>
    </citation>
    <scope>NUCLEOTIDE SEQUENCE [LARGE SCALE GENOMIC DNA]</scope>
    <source>
        <strain evidence="1">AATW-2023a</strain>
        <tissue evidence="1">Whole specimen</tissue>
    </source>
</reference>
<dbReference type="AlphaFoldDB" id="A0AAN8G409"/>
<keyword evidence="2" id="KW-1185">Reference proteome</keyword>
<sequence>MRATKVTGGLVHGRGVMSEKQRTKWLLSLPECATYNESIQKLCNRSVGTTEQRKELALARVKRDNKDTMNIFKFMCEYNPFERTKDLRSITSGLTGDHTVNVHKAKQVGENIFEKMYGKDVFQFSFSRKDTVVQLGQDKQFRIGGEEVSIDLSYFSNDFLLSGMLTQMNTI</sequence>
<gene>
    <name evidence="1" type="ORF">SNE40_021271</name>
</gene>